<sequence length="341" mass="38500">MRQTRLTIKRRRQMKRNLYIKPLVTVYIAFLLLALTVDGTAAKFNDITSVEGAFQVGEWTPDIPDDGEGWDKSSLTFEGGANGSCEQITATVKNTGEDMTSPWKYHVYRAANLKGKPDWQRISGFEGKTELLGKDDTDELTFNPDKNGRYRFKFVRPDGHPGGDNGGKSGAIKLKDCEEEQSANSKDERRTDKKENNNGNGQKDRDNNNEQKENKVSSNDTSKSKNNQESDEENVTNESGNDSKENTEDKQQESKDQDNKDEETKEGSEDSSTDASDEKEDQQNTKSDQQQDPKQEKETSKTDSTDDKQQEDQTSKTQDSKDDDTQVKEEESSNDNQNEND</sequence>
<feature type="compositionally biased region" description="Basic and acidic residues" evidence="1">
    <location>
        <begin position="289"/>
        <end position="331"/>
    </location>
</feature>
<dbReference type="InterPro" id="IPR023833">
    <property type="entry name" value="Signal_pept_SipW-depend-type"/>
</dbReference>
<evidence type="ECO:0000256" key="1">
    <source>
        <dbReference type="SAM" id="MobiDB-lite"/>
    </source>
</evidence>
<protein>
    <submittedName>
        <fullName evidence="2">YqxM protein</fullName>
    </submittedName>
</protein>
<dbReference type="EMBL" id="JAUSTQ010000001">
    <property type="protein sequence ID" value="MDQ0158075.1"/>
    <property type="molecule type" value="Genomic_DNA"/>
</dbReference>
<dbReference type="NCBIfam" id="TIGR04087">
    <property type="entry name" value="YqxM_for_SipW"/>
    <property type="match status" value="1"/>
</dbReference>
<comment type="caution">
    <text evidence="2">The sequence shown here is derived from an EMBL/GenBank/DDBJ whole genome shotgun (WGS) entry which is preliminary data.</text>
</comment>
<reference evidence="2 3" key="1">
    <citation type="submission" date="2023-07" db="EMBL/GenBank/DDBJ databases">
        <title>Genomic Encyclopedia of Type Strains, Phase IV (KMG-IV): sequencing the most valuable type-strain genomes for metagenomic binning, comparative biology and taxonomic classification.</title>
        <authorList>
            <person name="Goeker M."/>
        </authorList>
    </citation>
    <scope>NUCLEOTIDE SEQUENCE [LARGE SCALE GENOMIC DNA]</scope>
    <source>
        <strain evidence="2 3">DSM 16460</strain>
    </source>
</reference>
<evidence type="ECO:0000313" key="2">
    <source>
        <dbReference type="EMBL" id="MDQ0158075.1"/>
    </source>
</evidence>
<dbReference type="NCBIfam" id="TIGR04088">
    <property type="entry name" value="cognate_SipW"/>
    <property type="match status" value="1"/>
</dbReference>
<gene>
    <name evidence="2" type="ORF">J2S77_000025</name>
</gene>
<feature type="region of interest" description="Disordered" evidence="1">
    <location>
        <begin position="155"/>
        <end position="341"/>
    </location>
</feature>
<feature type="compositionally biased region" description="Basic and acidic residues" evidence="1">
    <location>
        <begin position="241"/>
        <end position="268"/>
    </location>
</feature>
<proteinExistence type="predicted"/>
<accession>A0ABT9VAY0</accession>
<keyword evidence="3" id="KW-1185">Reference proteome</keyword>
<organism evidence="2 3">
    <name type="scientific">Alkalibacillus salilacus</name>
    <dbReference type="NCBI Taxonomy" id="284582"/>
    <lineage>
        <taxon>Bacteria</taxon>
        <taxon>Bacillati</taxon>
        <taxon>Bacillota</taxon>
        <taxon>Bacilli</taxon>
        <taxon>Bacillales</taxon>
        <taxon>Bacillaceae</taxon>
        <taxon>Alkalibacillus</taxon>
    </lineage>
</organism>
<evidence type="ECO:0000313" key="3">
    <source>
        <dbReference type="Proteomes" id="UP001224359"/>
    </source>
</evidence>
<feature type="compositionally biased region" description="Acidic residues" evidence="1">
    <location>
        <begin position="269"/>
        <end position="280"/>
    </location>
</feature>
<dbReference type="RefSeq" id="WP_306973499.1">
    <property type="nucleotide sequence ID" value="NZ_JAUSTQ010000001.1"/>
</dbReference>
<name>A0ABT9VAY0_9BACI</name>
<feature type="compositionally biased region" description="Basic and acidic residues" evidence="1">
    <location>
        <begin position="185"/>
        <end position="215"/>
    </location>
</feature>
<dbReference type="Proteomes" id="UP001224359">
    <property type="component" value="Unassembled WGS sequence"/>
</dbReference>
<dbReference type="InterPro" id="IPR023848">
    <property type="entry name" value="TasA"/>
</dbReference>